<feature type="chain" id="PRO_5003080142" evidence="2">
    <location>
        <begin position="26"/>
        <end position="348"/>
    </location>
</feature>
<evidence type="ECO:0000313" key="5">
    <source>
        <dbReference type="Proteomes" id="UP000002377"/>
    </source>
</evidence>
<dbReference type="PROSITE" id="PS51272">
    <property type="entry name" value="SLH"/>
    <property type="match status" value="3"/>
</dbReference>
<keyword evidence="1" id="KW-0677">Repeat</keyword>
<reference evidence="4 5" key="1">
    <citation type="submission" date="2010-05" db="EMBL/GenBank/DDBJ databases">
        <title>Complete sequence of Thermincola sp. JR.</title>
        <authorList>
            <consortium name="US DOE Joint Genome Institute"/>
            <person name="Lucas S."/>
            <person name="Copeland A."/>
            <person name="Lapidus A."/>
            <person name="Cheng J.-F."/>
            <person name="Bruce D."/>
            <person name="Goodwin L."/>
            <person name="Pitluck S."/>
            <person name="Chertkov O."/>
            <person name="Detter J.C."/>
            <person name="Han C."/>
            <person name="Tapia R."/>
            <person name="Land M."/>
            <person name="Hauser L."/>
            <person name="Kyrpides N."/>
            <person name="Mikhailova N."/>
            <person name="Hazen T.C."/>
            <person name="Woyke T."/>
        </authorList>
    </citation>
    <scope>NUCLEOTIDE SEQUENCE [LARGE SCALE GENOMIC DNA]</scope>
    <source>
        <strain evidence="4 5">JR</strain>
    </source>
</reference>
<dbReference type="InterPro" id="IPR051465">
    <property type="entry name" value="Cell_Envelope_Struct_Comp"/>
</dbReference>
<organism evidence="4 5">
    <name type="scientific">Thermincola potens (strain JR)</name>
    <dbReference type="NCBI Taxonomy" id="635013"/>
    <lineage>
        <taxon>Bacteria</taxon>
        <taxon>Bacillati</taxon>
        <taxon>Bacillota</taxon>
        <taxon>Clostridia</taxon>
        <taxon>Eubacteriales</taxon>
        <taxon>Thermincolaceae</taxon>
        <taxon>Thermincola</taxon>
    </lineage>
</organism>
<dbReference type="InterPro" id="IPR018247">
    <property type="entry name" value="EF_Hand_1_Ca_BS"/>
</dbReference>
<keyword evidence="2" id="KW-0732">Signal</keyword>
<dbReference type="Pfam" id="PF00395">
    <property type="entry name" value="SLH"/>
    <property type="match status" value="3"/>
</dbReference>
<feature type="domain" description="SLH" evidence="3">
    <location>
        <begin position="30"/>
        <end position="106"/>
    </location>
</feature>
<dbReference type="KEGG" id="tjr:TherJR_2826"/>
<dbReference type="RefSeq" id="WP_013121648.1">
    <property type="nucleotide sequence ID" value="NC_014152.1"/>
</dbReference>
<dbReference type="InterPro" id="IPR001119">
    <property type="entry name" value="SLH_dom"/>
</dbReference>
<dbReference type="STRING" id="635013.TherJR_2826"/>
<evidence type="ECO:0000259" key="3">
    <source>
        <dbReference type="PROSITE" id="PS51272"/>
    </source>
</evidence>
<dbReference type="Proteomes" id="UP000002377">
    <property type="component" value="Chromosome"/>
</dbReference>
<dbReference type="eggNOG" id="COG1404">
    <property type="taxonomic scope" value="Bacteria"/>
</dbReference>
<dbReference type="HOGENOM" id="CLU_760161_0_0_9"/>
<sequence length="348" mass="39056" precursor="true">MRQIRLRRFFTLVICLLLVAAPASANITDVLIYDLSDVEGHWAENQMTHLVAMGIVKGYPSTRYDEQMRAYVPARKLLPNQNITRAEFAVMMFQTLNLTPAAGKASFKDAAKIPSWAREAVNTLYQKEIIYGDTQGNFNPNANIRRAEIAAMVVKGLHDRSPVKQPRSFPDVSDEHWAAEVIQKAADMGIIRGKSNGKFEPGSYATRAEVMTMLYNMLSNDKTQVPDDEELLAVTDAYMEKNEELLNGGAPYDLSPLKEYLTGTEEAALATNADALNEMADRNISLKYEILSKGKVVNKSDWLAQVTYDSKMTVKDADGENVINMTEYVYLMKIDGKWLIYYVPSEPV</sequence>
<feature type="signal peptide" evidence="2">
    <location>
        <begin position="1"/>
        <end position="25"/>
    </location>
</feature>
<feature type="domain" description="SLH" evidence="3">
    <location>
        <begin position="107"/>
        <end position="164"/>
    </location>
</feature>
<dbReference type="AlphaFoldDB" id="D5XCY2"/>
<proteinExistence type="predicted"/>
<feature type="domain" description="SLH" evidence="3">
    <location>
        <begin position="165"/>
        <end position="228"/>
    </location>
</feature>
<name>D5XCY2_THEPJ</name>
<evidence type="ECO:0000256" key="2">
    <source>
        <dbReference type="SAM" id="SignalP"/>
    </source>
</evidence>
<keyword evidence="5" id="KW-1185">Reference proteome</keyword>
<evidence type="ECO:0000313" key="4">
    <source>
        <dbReference type="EMBL" id="ADG83658.1"/>
    </source>
</evidence>
<dbReference type="EMBL" id="CP002028">
    <property type="protein sequence ID" value="ADG83658.1"/>
    <property type="molecule type" value="Genomic_DNA"/>
</dbReference>
<evidence type="ECO:0000256" key="1">
    <source>
        <dbReference type="ARBA" id="ARBA00022737"/>
    </source>
</evidence>
<gene>
    <name evidence="4" type="ordered locus">TherJR_2826</name>
</gene>
<dbReference type="PANTHER" id="PTHR43308">
    <property type="entry name" value="OUTER MEMBRANE PROTEIN ALPHA-RELATED"/>
    <property type="match status" value="1"/>
</dbReference>
<dbReference type="PROSITE" id="PS00018">
    <property type="entry name" value="EF_HAND_1"/>
    <property type="match status" value="1"/>
</dbReference>
<accession>D5XCY2</accession>
<protein>
    <submittedName>
        <fullName evidence="4">S-layer domain protein</fullName>
    </submittedName>
</protein>